<evidence type="ECO:0000313" key="2">
    <source>
        <dbReference type="Proteomes" id="UP000272474"/>
    </source>
</evidence>
<dbReference type="Proteomes" id="UP000272474">
    <property type="component" value="Unassembled WGS sequence"/>
</dbReference>
<dbReference type="EMBL" id="RBAL01000010">
    <property type="protein sequence ID" value="RKN40390.1"/>
    <property type="molecule type" value="Genomic_DNA"/>
</dbReference>
<keyword evidence="2" id="KW-1185">Reference proteome</keyword>
<organism evidence="1 2">
    <name type="scientific">Streptomyces hoynatensis</name>
    <dbReference type="NCBI Taxonomy" id="1141874"/>
    <lineage>
        <taxon>Bacteria</taxon>
        <taxon>Bacillati</taxon>
        <taxon>Actinomycetota</taxon>
        <taxon>Actinomycetes</taxon>
        <taxon>Kitasatosporales</taxon>
        <taxon>Streptomycetaceae</taxon>
        <taxon>Streptomyces</taxon>
    </lineage>
</organism>
<dbReference type="OrthoDB" id="4320824at2"/>
<gene>
    <name evidence="1" type="ORF">D7294_18215</name>
</gene>
<evidence type="ECO:0000313" key="1">
    <source>
        <dbReference type="EMBL" id="RKN40390.1"/>
    </source>
</evidence>
<sequence length="131" mass="14865">MPDYTVPSGHWEKVEYHWHPYAWTLREHPPAAPIATYLASRKADGPAFGAGQRDQAIAWLRKAMDEQPMPPHSVPEWRREDPTGWVIECAETRLAQPADVMFGYTSVHNNYACRALLLCPRPDIPCPTGSR</sequence>
<accession>A0A3A9YWX1</accession>
<proteinExistence type="predicted"/>
<reference evidence="1 2" key="1">
    <citation type="journal article" date="2014" name="Int. J. Syst. Evol. Microbiol.">
        <title>Streptomyces hoynatensis sp. nov., isolated from deep marine sediment.</title>
        <authorList>
            <person name="Veyisoglu A."/>
            <person name="Sahin N."/>
        </authorList>
    </citation>
    <scope>NUCLEOTIDE SEQUENCE [LARGE SCALE GENOMIC DNA]</scope>
    <source>
        <strain evidence="1 2">KCTC 29097</strain>
    </source>
</reference>
<dbReference type="AlphaFoldDB" id="A0A3A9YWX1"/>
<name>A0A3A9YWX1_9ACTN</name>
<protein>
    <submittedName>
        <fullName evidence="1">Uncharacterized protein</fullName>
    </submittedName>
</protein>
<dbReference type="RefSeq" id="WP_120681042.1">
    <property type="nucleotide sequence ID" value="NZ_RBAL01000010.1"/>
</dbReference>
<comment type="caution">
    <text evidence="1">The sequence shown here is derived from an EMBL/GenBank/DDBJ whole genome shotgun (WGS) entry which is preliminary data.</text>
</comment>